<dbReference type="EMBL" id="AECZ01000011">
    <property type="protein sequence ID" value="EFL51211.1"/>
    <property type="molecule type" value="Genomic_DNA"/>
</dbReference>
<dbReference type="Pfam" id="PF07883">
    <property type="entry name" value="Cupin_2"/>
    <property type="match status" value="1"/>
</dbReference>
<dbReference type="Gene3D" id="2.60.120.10">
    <property type="entry name" value="Jelly Rolls"/>
    <property type="match status" value="1"/>
</dbReference>
<evidence type="ECO:0000259" key="2">
    <source>
        <dbReference type="Pfam" id="PF07883"/>
    </source>
</evidence>
<sequence length="116" mass="12547">MKCITFDEVPARELTAATMRGVTGRVVIGKADGADNFCMRVIEMAKGGVIPAHSHPWEHQQFVHSGRGWVECDGVRKDIGPGSVVYIPPNAVHQMQNTGDEPLVFVCLVPPAAPEL</sequence>
<organism evidence="3 4">
    <name type="scientific">Solidesulfovibrio fructosivorans JJ]</name>
    <dbReference type="NCBI Taxonomy" id="596151"/>
    <lineage>
        <taxon>Bacteria</taxon>
        <taxon>Pseudomonadati</taxon>
        <taxon>Thermodesulfobacteriota</taxon>
        <taxon>Desulfovibrionia</taxon>
        <taxon>Desulfovibrionales</taxon>
        <taxon>Desulfovibrionaceae</taxon>
        <taxon>Solidesulfovibrio</taxon>
    </lineage>
</organism>
<evidence type="ECO:0000313" key="3">
    <source>
        <dbReference type="EMBL" id="EFL51211.1"/>
    </source>
</evidence>
<dbReference type="InterPro" id="IPR013096">
    <property type="entry name" value="Cupin_2"/>
</dbReference>
<gene>
    <name evidence="3" type="ORF">DesfrDRAFT_1913</name>
</gene>
<keyword evidence="4" id="KW-1185">Reference proteome</keyword>
<accession>E1JWB4</accession>
<dbReference type="CDD" id="cd02222">
    <property type="entry name" value="cupin_TM1459-like"/>
    <property type="match status" value="1"/>
</dbReference>
<dbReference type="OrthoDB" id="9791297at2"/>
<dbReference type="GO" id="GO:0046872">
    <property type="term" value="F:metal ion binding"/>
    <property type="evidence" value="ECO:0007669"/>
    <property type="project" value="UniProtKB-KW"/>
</dbReference>
<dbReference type="RefSeq" id="WP_005993322.1">
    <property type="nucleotide sequence ID" value="NZ_AECZ01000011.1"/>
</dbReference>
<dbReference type="AlphaFoldDB" id="E1JWB4"/>
<dbReference type="InterPro" id="IPR051610">
    <property type="entry name" value="GPI/OXD"/>
</dbReference>
<dbReference type="SUPFAM" id="SSF51182">
    <property type="entry name" value="RmlC-like cupins"/>
    <property type="match status" value="1"/>
</dbReference>
<dbReference type="PANTHER" id="PTHR35848:SF6">
    <property type="entry name" value="CUPIN TYPE-2 DOMAIN-CONTAINING PROTEIN"/>
    <property type="match status" value="1"/>
</dbReference>
<evidence type="ECO:0000313" key="4">
    <source>
        <dbReference type="Proteomes" id="UP000006250"/>
    </source>
</evidence>
<protein>
    <submittedName>
        <fullName evidence="3">Cupin 2 conserved barrel domain protein</fullName>
    </submittedName>
</protein>
<keyword evidence="1" id="KW-0479">Metal-binding</keyword>
<feature type="domain" description="Cupin type-2" evidence="2">
    <location>
        <begin position="41"/>
        <end position="108"/>
    </location>
</feature>
<dbReference type="InterPro" id="IPR014710">
    <property type="entry name" value="RmlC-like_jellyroll"/>
</dbReference>
<comment type="caution">
    <text evidence="3">The sequence shown here is derived from an EMBL/GenBank/DDBJ whole genome shotgun (WGS) entry which is preliminary data.</text>
</comment>
<name>E1JWB4_SOLFR</name>
<dbReference type="Proteomes" id="UP000006250">
    <property type="component" value="Unassembled WGS sequence"/>
</dbReference>
<dbReference type="eggNOG" id="COG1917">
    <property type="taxonomic scope" value="Bacteria"/>
</dbReference>
<dbReference type="InterPro" id="IPR011051">
    <property type="entry name" value="RmlC_Cupin_sf"/>
</dbReference>
<evidence type="ECO:0000256" key="1">
    <source>
        <dbReference type="ARBA" id="ARBA00022723"/>
    </source>
</evidence>
<dbReference type="PANTHER" id="PTHR35848">
    <property type="entry name" value="OXALATE-BINDING PROTEIN"/>
    <property type="match status" value="1"/>
</dbReference>
<proteinExistence type="predicted"/>
<dbReference type="STRING" id="596151.DesfrDRAFT_1913"/>
<reference evidence="3 4" key="1">
    <citation type="submission" date="2010-08" db="EMBL/GenBank/DDBJ databases">
        <title>The draft genome of Desulfovibrio fructosovorans JJ.</title>
        <authorList>
            <consortium name="US DOE Joint Genome Institute (JGI-PGF)"/>
            <person name="Lucas S."/>
            <person name="Copeland A."/>
            <person name="Lapidus A."/>
            <person name="Cheng J.-F."/>
            <person name="Bruce D."/>
            <person name="Goodwin L."/>
            <person name="Pitluck S."/>
            <person name="Land M.L."/>
            <person name="Hauser L."/>
            <person name="Chang Y.-J."/>
            <person name="Jeffries C."/>
            <person name="Wall J.D."/>
            <person name="Stahl D.A."/>
            <person name="Arkin A.P."/>
            <person name="Dehal P."/>
            <person name="Stolyar S.M."/>
            <person name="Hazen T.C."/>
            <person name="Woyke T.J."/>
        </authorList>
    </citation>
    <scope>NUCLEOTIDE SEQUENCE [LARGE SCALE GENOMIC DNA]</scope>
    <source>
        <strain evidence="3 4">JJ</strain>
    </source>
</reference>